<dbReference type="EMBL" id="AAHLDC010000002">
    <property type="protein sequence ID" value="EBX3990735.1"/>
    <property type="molecule type" value="Genomic_DNA"/>
</dbReference>
<sequence length="83" mass="9261">MMGTGSGANWINGVHSTCGAGKLTGSIDNLISPGRRCQRRFLFYVIKYVVTKARLFLYYCPSSPRIGLMVDHARQDGQCQYKV</sequence>
<comment type="caution">
    <text evidence="2">The sequence shown here is derived from an EMBL/GenBank/DDBJ whole genome shotgun (WGS) entry which is preliminary data.</text>
</comment>
<name>A0A5V7KBL9_SALVI</name>
<proteinExistence type="predicted"/>
<evidence type="ECO:0000313" key="5">
    <source>
        <dbReference type="EMBL" id="EBY8335126.1"/>
    </source>
</evidence>
<protein>
    <submittedName>
        <fullName evidence="2">Uncharacterized protein</fullName>
    </submittedName>
</protein>
<dbReference type="EMBL" id="AAHPEY010000001">
    <property type="protein sequence ID" value="EBY8335126.1"/>
    <property type="molecule type" value="Genomic_DNA"/>
</dbReference>
<dbReference type="EMBL" id="AAHHYC010000092">
    <property type="protein sequence ID" value="EBW2947914.1"/>
    <property type="molecule type" value="Genomic_DNA"/>
</dbReference>
<gene>
    <name evidence="5" type="ORF">D6Q41_00280</name>
    <name evidence="1" type="ORF">DPC00_15560</name>
    <name evidence="2" type="ORF">DPK48_00270</name>
    <name evidence="3" type="ORF">DRW74_06205</name>
    <name evidence="4" type="ORF">DRX09_02520</name>
</gene>
<dbReference type="EMBL" id="AAHIIY010000001">
    <property type="protein sequence ID" value="EBW4439194.1"/>
    <property type="molecule type" value="Genomic_DNA"/>
</dbReference>
<evidence type="ECO:0000313" key="3">
    <source>
        <dbReference type="EMBL" id="EBX3902125.1"/>
    </source>
</evidence>
<evidence type="ECO:0000313" key="1">
    <source>
        <dbReference type="EMBL" id="EBW2947914.1"/>
    </source>
</evidence>
<reference evidence="2" key="1">
    <citation type="submission" date="2018-06" db="EMBL/GenBank/DDBJ databases">
        <authorList>
            <person name="Ashton P.M."/>
            <person name="Dallman T."/>
            <person name="Nair S."/>
            <person name="De Pinna E."/>
            <person name="Peters T."/>
            <person name="Grant K."/>
        </authorList>
    </citation>
    <scope>NUCLEOTIDE SEQUENCE</scope>
    <source>
        <strain evidence="4">130299</strain>
        <strain evidence="5">155685</strain>
        <strain evidence="1">383838</strain>
        <strain evidence="2">402819</strain>
        <strain evidence="3">513494</strain>
    </source>
</reference>
<organism evidence="2">
    <name type="scientific">Salmonella virchow</name>
    <dbReference type="NCBI Taxonomy" id="48409"/>
    <lineage>
        <taxon>Bacteria</taxon>
        <taxon>Pseudomonadati</taxon>
        <taxon>Pseudomonadota</taxon>
        <taxon>Gammaproteobacteria</taxon>
        <taxon>Enterobacterales</taxon>
        <taxon>Enterobacteriaceae</taxon>
        <taxon>Salmonella</taxon>
    </lineage>
</organism>
<dbReference type="EMBL" id="AAHLCJ010000018">
    <property type="protein sequence ID" value="EBX3902125.1"/>
    <property type="molecule type" value="Genomic_DNA"/>
</dbReference>
<evidence type="ECO:0000313" key="2">
    <source>
        <dbReference type="EMBL" id="EBW4439194.1"/>
    </source>
</evidence>
<accession>A0A5V7KBL9</accession>
<dbReference type="AlphaFoldDB" id="A0A5V7KBL9"/>
<evidence type="ECO:0000313" key="4">
    <source>
        <dbReference type="EMBL" id="EBX3990735.1"/>
    </source>
</evidence>